<dbReference type="Proteomes" id="UP000027345">
    <property type="component" value="Unassembled WGS sequence"/>
</dbReference>
<evidence type="ECO:0000256" key="5">
    <source>
        <dbReference type="ARBA" id="ARBA00023136"/>
    </source>
</evidence>
<evidence type="ECO:0000256" key="4">
    <source>
        <dbReference type="ARBA" id="ARBA00022989"/>
    </source>
</evidence>
<feature type="transmembrane region" description="Helical" evidence="6">
    <location>
        <begin position="386"/>
        <end position="408"/>
    </location>
</feature>
<feature type="transmembrane region" description="Helical" evidence="6">
    <location>
        <begin position="38"/>
        <end position="62"/>
    </location>
</feature>
<dbReference type="GO" id="GO:0034755">
    <property type="term" value="P:iron ion transmembrane transport"/>
    <property type="evidence" value="ECO:0007669"/>
    <property type="project" value="TreeGrafter"/>
</dbReference>
<evidence type="ECO:0000256" key="6">
    <source>
        <dbReference type="SAM" id="Phobius"/>
    </source>
</evidence>
<dbReference type="PANTHER" id="PTHR11706:SF33">
    <property type="entry name" value="NATURAL RESISTANCE-ASSOCIATED MACROPHAGE PROTEIN 2"/>
    <property type="match status" value="1"/>
</dbReference>
<dbReference type="GO" id="GO:0005886">
    <property type="term" value="C:plasma membrane"/>
    <property type="evidence" value="ECO:0007669"/>
    <property type="project" value="TreeGrafter"/>
</dbReference>
<keyword evidence="4 6" id="KW-1133">Transmembrane helix</keyword>
<dbReference type="PANTHER" id="PTHR11706">
    <property type="entry name" value="SOLUTE CARRIER PROTEIN FAMILY 11 MEMBER"/>
    <property type="match status" value="1"/>
</dbReference>
<feature type="transmembrane region" description="Helical" evidence="6">
    <location>
        <begin position="260"/>
        <end position="289"/>
    </location>
</feature>
<gene>
    <name evidence="7" type="ORF">DV20_21890</name>
</gene>
<feature type="transmembrane region" description="Helical" evidence="6">
    <location>
        <begin position="83"/>
        <end position="110"/>
    </location>
</feature>
<comment type="caution">
    <text evidence="7">The sequence shown here is derived from an EMBL/GenBank/DDBJ whole genome shotgun (WGS) entry which is preliminary data.</text>
</comment>
<dbReference type="Pfam" id="PF01566">
    <property type="entry name" value="Nramp"/>
    <property type="match status" value="1"/>
</dbReference>
<dbReference type="EMBL" id="JMQI01000046">
    <property type="protein sequence ID" value="KDN20141.1"/>
    <property type="molecule type" value="Genomic_DNA"/>
</dbReference>
<name>A0A066TY78_9PSEU</name>
<dbReference type="InterPro" id="IPR001046">
    <property type="entry name" value="NRAMP_fam"/>
</dbReference>
<proteinExistence type="predicted"/>
<dbReference type="AlphaFoldDB" id="A0A066TY78"/>
<feature type="transmembrane region" description="Helical" evidence="6">
    <location>
        <begin position="142"/>
        <end position="160"/>
    </location>
</feature>
<evidence type="ECO:0000256" key="2">
    <source>
        <dbReference type="ARBA" id="ARBA00022448"/>
    </source>
</evidence>
<dbReference type="GO" id="GO:0005384">
    <property type="term" value="F:manganese ion transmembrane transporter activity"/>
    <property type="evidence" value="ECO:0007669"/>
    <property type="project" value="TreeGrafter"/>
</dbReference>
<reference evidence="7 8" key="1">
    <citation type="submission" date="2014-05" db="EMBL/GenBank/DDBJ databases">
        <title>Draft genome sequence of Amycolatopsis rifamycinica DSM 46095.</title>
        <authorList>
            <person name="Lal R."/>
            <person name="Saxena A."/>
            <person name="Kumari R."/>
            <person name="Mukherjee U."/>
            <person name="Singh P."/>
            <person name="Sangwan N."/>
            <person name="Mahato N.K."/>
        </authorList>
    </citation>
    <scope>NUCLEOTIDE SEQUENCE [LARGE SCALE GENOMIC DNA]</scope>
    <source>
        <strain evidence="7 8">DSM 46095</strain>
    </source>
</reference>
<dbReference type="GO" id="GO:0015086">
    <property type="term" value="F:cadmium ion transmembrane transporter activity"/>
    <property type="evidence" value="ECO:0007669"/>
    <property type="project" value="TreeGrafter"/>
</dbReference>
<dbReference type="eggNOG" id="COG1914">
    <property type="taxonomic scope" value="Bacteria"/>
</dbReference>
<dbReference type="STRING" id="287986.DV20_21890"/>
<evidence type="ECO:0000313" key="7">
    <source>
        <dbReference type="EMBL" id="KDN20141.1"/>
    </source>
</evidence>
<evidence type="ECO:0000256" key="3">
    <source>
        <dbReference type="ARBA" id="ARBA00022692"/>
    </source>
</evidence>
<keyword evidence="8" id="KW-1185">Reference proteome</keyword>
<dbReference type="OrthoDB" id="9787548at2"/>
<feature type="transmembrane region" description="Helical" evidence="6">
    <location>
        <begin position="184"/>
        <end position="204"/>
    </location>
</feature>
<feature type="transmembrane region" description="Helical" evidence="6">
    <location>
        <begin position="346"/>
        <end position="366"/>
    </location>
</feature>
<keyword evidence="3 6" id="KW-0812">Transmembrane</keyword>
<organism evidence="7 8">
    <name type="scientific">Amycolatopsis rifamycinica</name>
    <dbReference type="NCBI Taxonomy" id="287986"/>
    <lineage>
        <taxon>Bacteria</taxon>
        <taxon>Bacillati</taxon>
        <taxon>Actinomycetota</taxon>
        <taxon>Actinomycetes</taxon>
        <taxon>Pseudonocardiales</taxon>
        <taxon>Pseudonocardiaceae</taxon>
        <taxon>Amycolatopsis</taxon>
    </lineage>
</organism>
<feature type="transmembrane region" description="Helical" evidence="6">
    <location>
        <begin position="316"/>
        <end position="334"/>
    </location>
</feature>
<comment type="subcellular location">
    <subcellularLocation>
        <location evidence="1">Membrane</location>
        <topology evidence="1">Multi-pass membrane protein</topology>
    </subcellularLocation>
</comment>
<protein>
    <recommendedName>
        <fullName evidence="9">Natural resistance-associated macrophage protein</fullName>
    </recommendedName>
</protein>
<evidence type="ECO:0000256" key="1">
    <source>
        <dbReference type="ARBA" id="ARBA00004141"/>
    </source>
</evidence>
<accession>A0A066TY78</accession>
<keyword evidence="5 6" id="KW-0472">Membrane</keyword>
<evidence type="ECO:0000313" key="8">
    <source>
        <dbReference type="Proteomes" id="UP000027345"/>
    </source>
</evidence>
<dbReference type="RefSeq" id="WP_043783053.1">
    <property type="nucleotide sequence ID" value="NZ_JMQI01000046.1"/>
</dbReference>
<feature type="transmembrane region" description="Helical" evidence="6">
    <location>
        <begin position="116"/>
        <end position="135"/>
    </location>
</feature>
<keyword evidence="2" id="KW-0813">Transport</keyword>
<evidence type="ECO:0008006" key="9">
    <source>
        <dbReference type="Google" id="ProtNLM"/>
    </source>
</evidence>
<feature type="transmembrane region" description="Helical" evidence="6">
    <location>
        <begin position="225"/>
        <end position="248"/>
    </location>
</feature>
<sequence>MSKKLLAVTLGILTAVGGFVDIGDLVESGVVGARYGMAMVWVTVLGVLGICVYADMSGRIVAVSGRPVFDLIRERLGPRMAMLNLAGSFLITLLTVCAEIGGVAIVIELASGVDRLVWVLPIGVLIWLVVWRVGFERMETGFGLGGLAIGVFAVAVFFLHPDWSSLGAQVAGFAPPPDQALPTYAYHAVALFASAMTPYEVFFFSSGGVEEGWTVKDLSVQRANVLLGFPLGGLLAVAVMACAATVLFPAGVDVSQVSQIVLPVTLALGTAGLVIVLIGIFAATFGAALETGLSSGYMLAQYFGWDWGKRRAPRKAARFHLTVGAGLLIAVLVVQTGLDPVGLTEISLIFSAVALPLTYLPVLIVANDREYLGKHANGRFSNTVGVAMLVVIAVAALVAIPLMIFTGAGQ</sequence>